<dbReference type="CDD" id="cd00338">
    <property type="entry name" value="Ser_Recombinase"/>
    <property type="match status" value="1"/>
</dbReference>
<evidence type="ECO:0000313" key="10">
    <source>
        <dbReference type="Proteomes" id="UP000574133"/>
    </source>
</evidence>
<dbReference type="SUPFAM" id="SSF53041">
    <property type="entry name" value="Resolvase-like"/>
    <property type="match status" value="1"/>
</dbReference>
<sequence>MVVVAKEVDKFINAVQGVHMYVRVSSEDQQDRETIENQIEFGEKYCDLHKLDIVDWYKDDGISGTIPLEQRPDGKRLIEDAKAGKVKMVLIYNMKRLGRKARVTLDAVYQLEQYGVKVKSMTEPFDTSDPVGRFIITVLAGQAELDRDTMLDTMWHGANRAARKGKWLGGIVPYGYRKDDEGYLEISEEPIPTKPELSEAGVVRLMFELLVERQWSTIQIADYFNDLKIPPSYVRDGRRVKKGVRKVKTAGVWSPGRINNMIRSTTYKGLHIYGKRATRERELIEREVPAIISEERWEAAQTELKSHQIESNRNYSRLYLLRGIIKCGTCGITYVGSMFNGKDKRPTAYYICGGKNPYRGPLQGKCNSRNIPAEWIEEKVWEECLTFIRNPGELIKELSGNMQDRKSIKESLEREIQMLRTSITDKDTERQEIISLFRKKVITAADVEQQLQDMMTERSNLEKRVRELEEQIKDEDGLVQQFDTAEIMLREIRSKIDNDLTPELKREVIRALVKQIIVRTEHPPENDGPGGGIRIPRPPVTVDVHYSFESPRRFHEPLS</sequence>
<dbReference type="Pfam" id="PF13408">
    <property type="entry name" value="Zn_ribbon_recom"/>
    <property type="match status" value="1"/>
</dbReference>
<accession>A0A841TAN7</accession>
<dbReference type="GO" id="GO:0015074">
    <property type="term" value="P:DNA integration"/>
    <property type="evidence" value="ECO:0007669"/>
    <property type="project" value="UniProtKB-KW"/>
</dbReference>
<evidence type="ECO:0000256" key="4">
    <source>
        <dbReference type="PIRSR" id="PIRSR606118-50"/>
    </source>
</evidence>
<gene>
    <name evidence="9" type="ORF">H4Q31_03855</name>
</gene>
<protein>
    <submittedName>
        <fullName evidence="9">Recombinase family protein</fullName>
    </submittedName>
</protein>
<dbReference type="Gene3D" id="3.40.50.1390">
    <property type="entry name" value="Resolvase, N-terminal catalytic domain"/>
    <property type="match status" value="1"/>
</dbReference>
<keyword evidence="1" id="KW-0229">DNA integration</keyword>
<evidence type="ECO:0000256" key="2">
    <source>
        <dbReference type="ARBA" id="ARBA00023125"/>
    </source>
</evidence>
<dbReference type="GO" id="GO:0000150">
    <property type="term" value="F:DNA strand exchange activity"/>
    <property type="evidence" value="ECO:0007669"/>
    <property type="project" value="InterPro"/>
</dbReference>
<dbReference type="Pfam" id="PF00239">
    <property type="entry name" value="Resolvase"/>
    <property type="match status" value="1"/>
</dbReference>
<feature type="domain" description="Recombinase" evidence="8">
    <location>
        <begin position="173"/>
        <end position="310"/>
    </location>
</feature>
<keyword evidence="2" id="KW-0238">DNA-binding</keyword>
<dbReference type="InterPro" id="IPR038109">
    <property type="entry name" value="DNA_bind_recomb_sf"/>
</dbReference>
<dbReference type="Proteomes" id="UP000574133">
    <property type="component" value="Unassembled WGS sequence"/>
</dbReference>
<evidence type="ECO:0000256" key="6">
    <source>
        <dbReference type="SAM" id="Coils"/>
    </source>
</evidence>
<organism evidence="9 10">
    <name type="scientific">Cohnella lubricantis</name>
    <dbReference type="NCBI Taxonomy" id="2163172"/>
    <lineage>
        <taxon>Bacteria</taxon>
        <taxon>Bacillati</taxon>
        <taxon>Bacillota</taxon>
        <taxon>Bacilli</taxon>
        <taxon>Bacillales</taxon>
        <taxon>Paenibacillaceae</taxon>
        <taxon>Cohnella</taxon>
    </lineage>
</organism>
<dbReference type="InterPro" id="IPR025827">
    <property type="entry name" value="Zn_ribbon_recom_dom"/>
</dbReference>
<feature type="non-terminal residue" evidence="9">
    <location>
        <position position="559"/>
    </location>
</feature>
<dbReference type="Pfam" id="PF07508">
    <property type="entry name" value="Recombinase"/>
    <property type="match status" value="1"/>
</dbReference>
<feature type="coiled-coil region" evidence="6">
    <location>
        <begin position="395"/>
        <end position="478"/>
    </location>
</feature>
<evidence type="ECO:0000256" key="5">
    <source>
        <dbReference type="PROSITE-ProRule" id="PRU10137"/>
    </source>
</evidence>
<keyword evidence="6" id="KW-0175">Coiled coil</keyword>
<dbReference type="InterPro" id="IPR050639">
    <property type="entry name" value="SSR_resolvase"/>
</dbReference>
<feature type="domain" description="Resolvase/invertase-type recombinase catalytic" evidence="7">
    <location>
        <begin position="17"/>
        <end position="165"/>
    </location>
</feature>
<reference evidence="9 10" key="1">
    <citation type="submission" date="2020-08" db="EMBL/GenBank/DDBJ databases">
        <title>Cohnella phylogeny.</title>
        <authorList>
            <person name="Dunlap C."/>
        </authorList>
    </citation>
    <scope>NUCLEOTIDE SEQUENCE [LARGE SCALE GENOMIC DNA]</scope>
    <source>
        <strain evidence="9 10">DSM 103658</strain>
    </source>
</reference>
<dbReference type="Gene3D" id="3.90.1750.20">
    <property type="entry name" value="Putative Large Serine Recombinase, Chain B, Domain 2"/>
    <property type="match status" value="1"/>
</dbReference>
<name>A0A841TAN7_9BACL</name>
<dbReference type="InterPro" id="IPR006119">
    <property type="entry name" value="Resolv_N"/>
</dbReference>
<dbReference type="PROSITE" id="PS00397">
    <property type="entry name" value="RECOMBINASES_1"/>
    <property type="match status" value="1"/>
</dbReference>
<evidence type="ECO:0000256" key="1">
    <source>
        <dbReference type="ARBA" id="ARBA00022908"/>
    </source>
</evidence>
<comment type="caution">
    <text evidence="9">The sequence shown here is derived from an EMBL/GenBank/DDBJ whole genome shotgun (WGS) entry which is preliminary data.</text>
</comment>
<dbReference type="InterPro" id="IPR011109">
    <property type="entry name" value="DNA_bind_recombinase_dom"/>
</dbReference>
<keyword evidence="10" id="KW-1185">Reference proteome</keyword>
<dbReference type="EMBL" id="JACJVN010000017">
    <property type="protein sequence ID" value="MBB6676458.1"/>
    <property type="molecule type" value="Genomic_DNA"/>
</dbReference>
<dbReference type="PANTHER" id="PTHR30461:SF23">
    <property type="entry name" value="DNA RECOMBINASE-RELATED"/>
    <property type="match status" value="1"/>
</dbReference>
<evidence type="ECO:0000313" key="9">
    <source>
        <dbReference type="EMBL" id="MBB6676458.1"/>
    </source>
</evidence>
<dbReference type="SMART" id="SM00857">
    <property type="entry name" value="Resolvase"/>
    <property type="match status" value="1"/>
</dbReference>
<dbReference type="AlphaFoldDB" id="A0A841TAN7"/>
<dbReference type="RefSeq" id="WP_185177752.1">
    <property type="nucleotide sequence ID" value="NZ_JACJVN010000017.1"/>
</dbReference>
<keyword evidence="3" id="KW-0233">DNA recombination</keyword>
<dbReference type="PROSITE" id="PS51736">
    <property type="entry name" value="RECOMBINASES_3"/>
    <property type="match status" value="1"/>
</dbReference>
<dbReference type="InterPro" id="IPR036162">
    <property type="entry name" value="Resolvase-like_N_sf"/>
</dbReference>
<proteinExistence type="predicted"/>
<dbReference type="PANTHER" id="PTHR30461">
    <property type="entry name" value="DNA-INVERTASE FROM LAMBDOID PROPHAGE"/>
    <property type="match status" value="1"/>
</dbReference>
<dbReference type="PROSITE" id="PS51737">
    <property type="entry name" value="RECOMBINASE_DNA_BIND"/>
    <property type="match status" value="1"/>
</dbReference>
<dbReference type="GO" id="GO:0003677">
    <property type="term" value="F:DNA binding"/>
    <property type="evidence" value="ECO:0007669"/>
    <property type="project" value="UniProtKB-KW"/>
</dbReference>
<dbReference type="InterPro" id="IPR006118">
    <property type="entry name" value="Recombinase_CS"/>
</dbReference>
<feature type="active site" description="O-(5'-phospho-DNA)-serine intermediate" evidence="4 5">
    <location>
        <position position="25"/>
    </location>
</feature>
<evidence type="ECO:0000259" key="8">
    <source>
        <dbReference type="PROSITE" id="PS51737"/>
    </source>
</evidence>
<evidence type="ECO:0000256" key="3">
    <source>
        <dbReference type="ARBA" id="ARBA00023172"/>
    </source>
</evidence>
<evidence type="ECO:0000259" key="7">
    <source>
        <dbReference type="PROSITE" id="PS51736"/>
    </source>
</evidence>